<proteinExistence type="inferred from homology"/>
<dbReference type="SUPFAM" id="SSF53822">
    <property type="entry name" value="Periplasmic binding protein-like I"/>
    <property type="match status" value="1"/>
</dbReference>
<keyword evidence="6" id="KW-1185">Reference proteome</keyword>
<dbReference type="PANTHER" id="PTHR46847:SF1">
    <property type="entry name" value="D-ALLOSE-BINDING PERIPLASMIC PROTEIN-RELATED"/>
    <property type="match status" value="1"/>
</dbReference>
<name>A0A5C4JCP2_9ACTN</name>
<evidence type="ECO:0000313" key="6">
    <source>
        <dbReference type="Proteomes" id="UP000309174"/>
    </source>
</evidence>
<evidence type="ECO:0000259" key="4">
    <source>
        <dbReference type="Pfam" id="PF13407"/>
    </source>
</evidence>
<dbReference type="InterPro" id="IPR028082">
    <property type="entry name" value="Peripla_BP_I"/>
</dbReference>
<dbReference type="GO" id="GO:0030246">
    <property type="term" value="F:carbohydrate binding"/>
    <property type="evidence" value="ECO:0007669"/>
    <property type="project" value="UniProtKB-ARBA"/>
</dbReference>
<dbReference type="EMBL" id="VCKW01000063">
    <property type="protein sequence ID" value="TMR01232.1"/>
    <property type="molecule type" value="Genomic_DNA"/>
</dbReference>
<comment type="similarity">
    <text evidence="2">Belongs to the bacterial solute-binding protein 2 family.</text>
</comment>
<dbReference type="AlphaFoldDB" id="A0A5C4JCP2"/>
<protein>
    <submittedName>
        <fullName evidence="5">Sugar ABC transporter substrate-binding protein</fullName>
    </submittedName>
</protein>
<dbReference type="Pfam" id="PF13407">
    <property type="entry name" value="Peripla_BP_4"/>
    <property type="match status" value="1"/>
</dbReference>
<organism evidence="5 6">
    <name type="scientific">Actinomadura soli</name>
    <dbReference type="NCBI Taxonomy" id="2508997"/>
    <lineage>
        <taxon>Bacteria</taxon>
        <taxon>Bacillati</taxon>
        <taxon>Actinomycetota</taxon>
        <taxon>Actinomycetes</taxon>
        <taxon>Streptosporangiales</taxon>
        <taxon>Thermomonosporaceae</taxon>
        <taxon>Actinomadura</taxon>
    </lineage>
</organism>
<comment type="caution">
    <text evidence="5">The sequence shown here is derived from an EMBL/GenBank/DDBJ whole genome shotgun (WGS) entry which is preliminary data.</text>
</comment>
<dbReference type="Proteomes" id="UP000309174">
    <property type="component" value="Unassembled WGS sequence"/>
</dbReference>
<keyword evidence="3" id="KW-0732">Signal</keyword>
<dbReference type="Gene3D" id="3.40.50.2300">
    <property type="match status" value="2"/>
</dbReference>
<accession>A0A5C4JCP2</accession>
<dbReference type="InterPro" id="IPR025997">
    <property type="entry name" value="SBP_2_dom"/>
</dbReference>
<comment type="subcellular location">
    <subcellularLocation>
        <location evidence="1">Cell envelope</location>
    </subcellularLocation>
</comment>
<evidence type="ECO:0000256" key="1">
    <source>
        <dbReference type="ARBA" id="ARBA00004196"/>
    </source>
</evidence>
<evidence type="ECO:0000313" key="5">
    <source>
        <dbReference type="EMBL" id="TMR01232.1"/>
    </source>
</evidence>
<gene>
    <name evidence="5" type="ORF">ETD83_14615</name>
</gene>
<dbReference type="GO" id="GO:0030313">
    <property type="term" value="C:cell envelope"/>
    <property type="evidence" value="ECO:0007669"/>
    <property type="project" value="UniProtKB-SubCell"/>
</dbReference>
<dbReference type="OrthoDB" id="3789223at2"/>
<sequence length="433" mass="44612">MAVQVGPAQCLTLVNSATYLRPHCVQVAAIRPGGTRRGATRPAHVAGEDPGGTTVAGSRQIQGVAAIGVLALALSACGSSDERSSGRGADTTTAALTELAGTGTYGRPPAKAPAVAGAKKVWIVSCGQSAIGCQTGAEAAKKAAEAVGWTAQICDGKLNAGGAFAGCVRQGIAAKVDAIVTEAIDCVAVKEPLGEAKAAKITTINFWGFDCDTGESATGEKLFTESVVPSEKYRTNEAYQQAIGAARAEWVKARSGGTANVIELHFTGTNIGAALHEGFQRRMKECASCEVETVEVTHQSFGNTRQIIESALLKNPQANWVAVPLDSLVLAGAGQAVAGSPRRADVKLIGGEGLPPNLGLIRQNQGQSAAIGQPIDWYGWASIDTLIRAFAGEPPAPSGMGFQVIDSEVSLPGSGPYRAPVDFMSAYRRAWGL</sequence>
<evidence type="ECO:0000256" key="3">
    <source>
        <dbReference type="ARBA" id="ARBA00022729"/>
    </source>
</evidence>
<dbReference type="PANTHER" id="PTHR46847">
    <property type="entry name" value="D-ALLOSE-BINDING PERIPLASMIC PROTEIN-RELATED"/>
    <property type="match status" value="1"/>
</dbReference>
<feature type="domain" description="Periplasmic binding protein" evidence="4">
    <location>
        <begin position="135"/>
        <end position="393"/>
    </location>
</feature>
<evidence type="ECO:0000256" key="2">
    <source>
        <dbReference type="ARBA" id="ARBA00007639"/>
    </source>
</evidence>
<reference evidence="5 6" key="1">
    <citation type="submission" date="2019-05" db="EMBL/GenBank/DDBJ databases">
        <title>Draft genome sequence of Actinomadura sp. 14C53.</title>
        <authorList>
            <person name="Saricaoglu S."/>
            <person name="Isik K."/>
        </authorList>
    </citation>
    <scope>NUCLEOTIDE SEQUENCE [LARGE SCALE GENOMIC DNA]</scope>
    <source>
        <strain evidence="5 6">14C53</strain>
    </source>
</reference>